<accession>A0A4Y7RTD5</accession>
<dbReference type="AlphaFoldDB" id="A0A4Y7RTD5"/>
<evidence type="ECO:0000313" key="1">
    <source>
        <dbReference type="EMBL" id="TEB12020.1"/>
    </source>
</evidence>
<dbReference type="Proteomes" id="UP000297597">
    <property type="component" value="Unassembled WGS sequence"/>
</dbReference>
<protein>
    <submittedName>
        <fullName evidence="1">Uncharacterized protein</fullName>
    </submittedName>
</protein>
<dbReference type="EMBL" id="QFFZ01000009">
    <property type="protein sequence ID" value="TEB12020.1"/>
    <property type="molecule type" value="Genomic_DNA"/>
</dbReference>
<evidence type="ECO:0000313" key="2">
    <source>
        <dbReference type="Proteomes" id="UP000297597"/>
    </source>
</evidence>
<sequence>MEQGKNHSESEFDCECGGETQHLFTTEDEDSVYRFFKCRKCGDVINTDSRK</sequence>
<organism evidence="1 2">
    <name type="scientific">Pelotomaculum propionicicum</name>
    <dbReference type="NCBI Taxonomy" id="258475"/>
    <lineage>
        <taxon>Bacteria</taxon>
        <taxon>Bacillati</taxon>
        <taxon>Bacillota</taxon>
        <taxon>Clostridia</taxon>
        <taxon>Eubacteriales</taxon>
        <taxon>Desulfotomaculaceae</taxon>
        <taxon>Pelotomaculum</taxon>
    </lineage>
</organism>
<proteinExistence type="predicted"/>
<reference evidence="1 2" key="1">
    <citation type="journal article" date="2018" name="Environ. Microbiol.">
        <title>Novel energy conservation strategies and behaviour of Pelotomaculum schinkii driving syntrophic propionate catabolism.</title>
        <authorList>
            <person name="Hidalgo-Ahumada C.A.P."/>
            <person name="Nobu M.K."/>
            <person name="Narihiro T."/>
            <person name="Tamaki H."/>
            <person name="Liu W.T."/>
            <person name="Kamagata Y."/>
            <person name="Stams A.J.M."/>
            <person name="Imachi H."/>
            <person name="Sousa D.Z."/>
        </authorList>
    </citation>
    <scope>NUCLEOTIDE SEQUENCE [LARGE SCALE GENOMIC DNA]</scope>
    <source>
        <strain evidence="1 2">MGP</strain>
    </source>
</reference>
<comment type="caution">
    <text evidence="1">The sequence shown here is derived from an EMBL/GenBank/DDBJ whole genome shotgun (WGS) entry which is preliminary data.</text>
</comment>
<dbReference type="RefSeq" id="WP_192902808.1">
    <property type="nucleotide sequence ID" value="NZ_QFFZ01000009.1"/>
</dbReference>
<keyword evidence="2" id="KW-1185">Reference proteome</keyword>
<name>A0A4Y7RTD5_9FIRM</name>
<gene>
    <name evidence="1" type="ORF">Pmgp_01176</name>
</gene>